<keyword evidence="1" id="KW-0812">Transmembrane</keyword>
<accession>A0A0H1B4S4</accession>
<dbReference type="STRING" id="2060906.A0A0H1B4S4"/>
<dbReference type="AlphaFoldDB" id="A0A0H1B4S4"/>
<name>A0A0H1B4S4_9EURO</name>
<reference evidence="3" key="1">
    <citation type="journal article" date="2015" name="PLoS Genet.">
        <title>The dynamic genome and transcriptome of the human fungal pathogen Blastomyces and close relative Emmonsia.</title>
        <authorList>
            <person name="Munoz J.F."/>
            <person name="Gauthier G.M."/>
            <person name="Desjardins C.A."/>
            <person name="Gallo J.E."/>
            <person name="Holder J."/>
            <person name="Sullivan T.D."/>
            <person name="Marty A.J."/>
            <person name="Carmen J.C."/>
            <person name="Chen Z."/>
            <person name="Ding L."/>
            <person name="Gujja S."/>
            <person name="Magrini V."/>
            <person name="Misas E."/>
            <person name="Mitreva M."/>
            <person name="Priest M."/>
            <person name="Saif S."/>
            <person name="Whiston E.A."/>
            <person name="Young S."/>
            <person name="Zeng Q."/>
            <person name="Goldman W.E."/>
            <person name="Mardis E.R."/>
            <person name="Taylor J.W."/>
            <person name="McEwen J.G."/>
            <person name="Clay O.K."/>
            <person name="Klein B.S."/>
            <person name="Cuomo C.A."/>
        </authorList>
    </citation>
    <scope>NUCLEOTIDE SEQUENCE [LARGE SCALE GENOMIC DNA]</scope>
    <source>
        <strain evidence="3">UAMH 139</strain>
    </source>
</reference>
<evidence type="ECO:0000313" key="3">
    <source>
        <dbReference type="Proteomes" id="UP000053573"/>
    </source>
</evidence>
<feature type="non-terminal residue" evidence="2">
    <location>
        <position position="1"/>
    </location>
</feature>
<feature type="transmembrane region" description="Helical" evidence="1">
    <location>
        <begin position="35"/>
        <end position="56"/>
    </location>
</feature>
<keyword evidence="3" id="KW-1185">Reference proteome</keyword>
<feature type="non-terminal residue" evidence="2">
    <location>
        <position position="85"/>
    </location>
</feature>
<evidence type="ECO:0000256" key="1">
    <source>
        <dbReference type="SAM" id="Phobius"/>
    </source>
</evidence>
<protein>
    <submittedName>
        <fullName evidence="2">Uncharacterized protein</fullName>
    </submittedName>
</protein>
<keyword evidence="1" id="KW-1133">Transmembrane helix</keyword>
<proteinExistence type="predicted"/>
<sequence>VKINSISLSERAVTLFSEMYIFIFSQRSDISELTVYYSMSLLTALLLSQSLHFYIYNNKKKIKMRDSLKYKSKILFKYYSFIQTF</sequence>
<comment type="caution">
    <text evidence="2">The sequence shown here is derived from an EMBL/GenBank/DDBJ whole genome shotgun (WGS) entry which is preliminary data.</text>
</comment>
<dbReference type="EMBL" id="LDEV01003336">
    <property type="protein sequence ID" value="KLJ06007.1"/>
    <property type="molecule type" value="Genomic_DNA"/>
</dbReference>
<dbReference type="Proteomes" id="UP000053573">
    <property type="component" value="Unassembled WGS sequence"/>
</dbReference>
<dbReference type="OrthoDB" id="4190694at2759"/>
<evidence type="ECO:0000313" key="2">
    <source>
        <dbReference type="EMBL" id="KLJ06007.1"/>
    </source>
</evidence>
<gene>
    <name evidence="2" type="ORF">EMPG_10568</name>
</gene>
<organism evidence="2 3">
    <name type="scientific">Blastomyces silverae</name>
    <dbReference type="NCBI Taxonomy" id="2060906"/>
    <lineage>
        <taxon>Eukaryota</taxon>
        <taxon>Fungi</taxon>
        <taxon>Dikarya</taxon>
        <taxon>Ascomycota</taxon>
        <taxon>Pezizomycotina</taxon>
        <taxon>Eurotiomycetes</taxon>
        <taxon>Eurotiomycetidae</taxon>
        <taxon>Onygenales</taxon>
        <taxon>Ajellomycetaceae</taxon>
        <taxon>Blastomyces</taxon>
    </lineage>
</organism>
<keyword evidence="1" id="KW-0472">Membrane</keyword>